<evidence type="ECO:0000313" key="3">
    <source>
        <dbReference type="Proteomes" id="UP000233551"/>
    </source>
</evidence>
<evidence type="ECO:0000256" key="1">
    <source>
        <dbReference type="SAM" id="MobiDB-lite"/>
    </source>
</evidence>
<dbReference type="Proteomes" id="UP000233551">
    <property type="component" value="Unassembled WGS sequence"/>
</dbReference>
<dbReference type="EMBL" id="PGOL01000807">
    <property type="protein sequence ID" value="PKI64508.1"/>
    <property type="molecule type" value="Genomic_DNA"/>
</dbReference>
<comment type="caution">
    <text evidence="2">The sequence shown here is derived from an EMBL/GenBank/DDBJ whole genome shotgun (WGS) entry which is preliminary data.</text>
</comment>
<feature type="region of interest" description="Disordered" evidence="1">
    <location>
        <begin position="1"/>
        <end position="24"/>
    </location>
</feature>
<dbReference type="AlphaFoldDB" id="A0A2I0K7I6"/>
<sequence>MASIALVGSRSRRHCAEERPIREPRNPDALIPPLMKLLVDVLSGYAEKGGKLTLDGCERIGSEYALGRRGRPLDERRVLLDQDPIYRSFREHDHVPDDVLDEGAIHRPERSPDAHDVLPRRCDCFKSETGSRAIHPYLDGGDAGLTF</sequence>
<accession>A0A2I0K7I6</accession>
<organism evidence="2 3">
    <name type="scientific">Punica granatum</name>
    <name type="common">Pomegranate</name>
    <dbReference type="NCBI Taxonomy" id="22663"/>
    <lineage>
        <taxon>Eukaryota</taxon>
        <taxon>Viridiplantae</taxon>
        <taxon>Streptophyta</taxon>
        <taxon>Embryophyta</taxon>
        <taxon>Tracheophyta</taxon>
        <taxon>Spermatophyta</taxon>
        <taxon>Magnoliopsida</taxon>
        <taxon>eudicotyledons</taxon>
        <taxon>Gunneridae</taxon>
        <taxon>Pentapetalae</taxon>
        <taxon>rosids</taxon>
        <taxon>malvids</taxon>
        <taxon>Myrtales</taxon>
        <taxon>Lythraceae</taxon>
        <taxon>Punica</taxon>
    </lineage>
</organism>
<gene>
    <name evidence="2" type="ORF">CRG98_015071</name>
</gene>
<keyword evidence="3" id="KW-1185">Reference proteome</keyword>
<name>A0A2I0K7I6_PUNGR</name>
<reference evidence="2 3" key="1">
    <citation type="submission" date="2017-11" db="EMBL/GenBank/DDBJ databases">
        <title>De-novo sequencing of pomegranate (Punica granatum L.) genome.</title>
        <authorList>
            <person name="Akparov Z."/>
            <person name="Amiraslanov A."/>
            <person name="Hajiyeva S."/>
            <person name="Abbasov M."/>
            <person name="Kaur K."/>
            <person name="Hamwieh A."/>
            <person name="Solovyev V."/>
            <person name="Salamov A."/>
            <person name="Braich B."/>
            <person name="Kosarev P."/>
            <person name="Mahmoud A."/>
            <person name="Hajiyev E."/>
            <person name="Babayeva S."/>
            <person name="Izzatullayeva V."/>
            <person name="Mammadov A."/>
            <person name="Mammadov A."/>
            <person name="Sharifova S."/>
            <person name="Ojaghi J."/>
            <person name="Eynullazada K."/>
            <person name="Bayramov B."/>
            <person name="Abdulazimova A."/>
            <person name="Shahmuradov I."/>
        </authorList>
    </citation>
    <scope>NUCLEOTIDE SEQUENCE [LARGE SCALE GENOMIC DNA]</scope>
    <source>
        <strain evidence="3">cv. AG2017</strain>
        <tissue evidence="2">Leaf</tissue>
    </source>
</reference>
<evidence type="ECO:0000313" key="2">
    <source>
        <dbReference type="EMBL" id="PKI64508.1"/>
    </source>
</evidence>
<protein>
    <submittedName>
        <fullName evidence="2">Uncharacterized protein</fullName>
    </submittedName>
</protein>
<proteinExistence type="predicted"/>
<feature type="compositionally biased region" description="Basic and acidic residues" evidence="1">
    <location>
        <begin position="14"/>
        <end position="24"/>
    </location>
</feature>